<dbReference type="AlphaFoldDB" id="A0A9D2AW28"/>
<feature type="transmembrane region" description="Helical" evidence="6">
    <location>
        <begin position="248"/>
        <end position="275"/>
    </location>
</feature>
<dbReference type="Proteomes" id="UP000886780">
    <property type="component" value="Unassembled WGS sequence"/>
</dbReference>
<sequence length="363" mass="39862">MVKPSRKLKKIFLIAGITGAVYAGFQYLLPLVIPFLIAYMIALGLKPSAHWLRQKLSLTFRGRTYRPPVGAVGGGEMAVLAAFFGWLACRGLCRLAREAALLSERLPRWIRILDAWLTGKCRSAELFFGLRRDVLVDLARDMVEQLSRDVRAEAMPFVVENSAAVLERAAGILVMCAFGFLAVILSLEEMEDLRRRRDSSMFRREYALIGNRLAMAGRAYLKTQGITMALTMAVSTAGLWVLGSPYPIILGMVIGLLDALPVLGTGTVFVPWALVLAAGGEWGRAAGFLALYLACYFLREFMEARIMGNEIGLTPLESLAAIYVGWRLFGLTGFILGPVGLILIEDLVEAAEKSRLFSGGECE</sequence>
<evidence type="ECO:0000313" key="8">
    <source>
        <dbReference type="Proteomes" id="UP000886780"/>
    </source>
</evidence>
<evidence type="ECO:0000256" key="6">
    <source>
        <dbReference type="SAM" id="Phobius"/>
    </source>
</evidence>
<name>A0A9D2AW28_9FIRM</name>
<gene>
    <name evidence="7" type="ORF">IAA28_04575</name>
</gene>
<proteinExistence type="inferred from homology"/>
<reference evidence="7" key="2">
    <citation type="submission" date="2021-04" db="EMBL/GenBank/DDBJ databases">
        <authorList>
            <person name="Gilroy R."/>
        </authorList>
    </citation>
    <scope>NUCLEOTIDE SEQUENCE</scope>
    <source>
        <strain evidence="7">ChiGjej4B4-12881</strain>
    </source>
</reference>
<comment type="caution">
    <text evidence="7">The sequence shown here is derived from an EMBL/GenBank/DDBJ whole genome shotgun (WGS) entry which is preliminary data.</text>
</comment>
<evidence type="ECO:0000256" key="4">
    <source>
        <dbReference type="ARBA" id="ARBA00022989"/>
    </source>
</evidence>
<comment type="similarity">
    <text evidence="2">Belongs to the autoinducer-2 exporter (AI-2E) (TC 2.A.86) family.</text>
</comment>
<keyword evidence="3 6" id="KW-0812">Transmembrane</keyword>
<accession>A0A9D2AW28</accession>
<feature type="transmembrane region" description="Helical" evidence="6">
    <location>
        <begin position="225"/>
        <end position="242"/>
    </location>
</feature>
<keyword evidence="5 6" id="KW-0472">Membrane</keyword>
<dbReference type="GO" id="GO:0016020">
    <property type="term" value="C:membrane"/>
    <property type="evidence" value="ECO:0007669"/>
    <property type="project" value="UniProtKB-SubCell"/>
</dbReference>
<feature type="transmembrane region" description="Helical" evidence="6">
    <location>
        <begin position="282"/>
        <end position="299"/>
    </location>
</feature>
<evidence type="ECO:0000256" key="3">
    <source>
        <dbReference type="ARBA" id="ARBA00022692"/>
    </source>
</evidence>
<feature type="transmembrane region" description="Helical" evidence="6">
    <location>
        <begin position="169"/>
        <end position="187"/>
    </location>
</feature>
<reference evidence="7" key="1">
    <citation type="journal article" date="2021" name="PeerJ">
        <title>Extensive microbial diversity within the chicken gut microbiome revealed by metagenomics and culture.</title>
        <authorList>
            <person name="Gilroy R."/>
            <person name="Ravi A."/>
            <person name="Getino M."/>
            <person name="Pursley I."/>
            <person name="Horton D.L."/>
            <person name="Alikhan N.F."/>
            <person name="Baker D."/>
            <person name="Gharbi K."/>
            <person name="Hall N."/>
            <person name="Watson M."/>
            <person name="Adriaenssens E.M."/>
            <person name="Foster-Nyarko E."/>
            <person name="Jarju S."/>
            <person name="Secka A."/>
            <person name="Antonio M."/>
            <person name="Oren A."/>
            <person name="Chaudhuri R.R."/>
            <person name="La Ragione R."/>
            <person name="Hildebrand F."/>
            <person name="Pallen M.J."/>
        </authorList>
    </citation>
    <scope>NUCLEOTIDE SEQUENCE</scope>
    <source>
        <strain evidence="7">ChiGjej4B4-12881</strain>
    </source>
</reference>
<feature type="transmembrane region" description="Helical" evidence="6">
    <location>
        <begin position="12"/>
        <end position="42"/>
    </location>
</feature>
<organism evidence="7 8">
    <name type="scientific">Candidatus Lachnoclostridium stercoripullorum</name>
    <dbReference type="NCBI Taxonomy" id="2838635"/>
    <lineage>
        <taxon>Bacteria</taxon>
        <taxon>Bacillati</taxon>
        <taxon>Bacillota</taxon>
        <taxon>Clostridia</taxon>
        <taxon>Lachnospirales</taxon>
        <taxon>Lachnospiraceae</taxon>
    </lineage>
</organism>
<dbReference type="EMBL" id="DXEU01000079">
    <property type="protein sequence ID" value="HIX52060.1"/>
    <property type="molecule type" value="Genomic_DNA"/>
</dbReference>
<dbReference type="Pfam" id="PF01594">
    <property type="entry name" value="AI-2E_transport"/>
    <property type="match status" value="1"/>
</dbReference>
<comment type="subcellular location">
    <subcellularLocation>
        <location evidence="1">Membrane</location>
        <topology evidence="1">Multi-pass membrane protein</topology>
    </subcellularLocation>
</comment>
<keyword evidence="4 6" id="KW-1133">Transmembrane helix</keyword>
<dbReference type="InterPro" id="IPR002549">
    <property type="entry name" value="AI-2E-like"/>
</dbReference>
<evidence type="ECO:0000256" key="2">
    <source>
        <dbReference type="ARBA" id="ARBA00009773"/>
    </source>
</evidence>
<evidence type="ECO:0000256" key="5">
    <source>
        <dbReference type="ARBA" id="ARBA00023136"/>
    </source>
</evidence>
<feature type="transmembrane region" description="Helical" evidence="6">
    <location>
        <begin position="319"/>
        <end position="344"/>
    </location>
</feature>
<protein>
    <submittedName>
        <fullName evidence="7">AI-2E family transporter</fullName>
    </submittedName>
</protein>
<evidence type="ECO:0000313" key="7">
    <source>
        <dbReference type="EMBL" id="HIX52060.1"/>
    </source>
</evidence>
<evidence type="ECO:0000256" key="1">
    <source>
        <dbReference type="ARBA" id="ARBA00004141"/>
    </source>
</evidence>